<dbReference type="Pfam" id="PF13715">
    <property type="entry name" value="CarbopepD_reg_2"/>
    <property type="match status" value="1"/>
</dbReference>
<evidence type="ECO:0000313" key="10">
    <source>
        <dbReference type="Proteomes" id="UP000435036"/>
    </source>
</evidence>
<dbReference type="RefSeq" id="WP_160367722.1">
    <property type="nucleotide sequence ID" value="NZ_WSQA01000002.1"/>
</dbReference>
<dbReference type="NCBIfam" id="TIGR04056">
    <property type="entry name" value="OMP_RagA_SusC"/>
    <property type="match status" value="1"/>
</dbReference>
<reference evidence="9 10" key="1">
    <citation type="submission" date="2019-12" db="EMBL/GenBank/DDBJ databases">
        <authorList>
            <person name="Dong K."/>
        </authorList>
    </citation>
    <scope>NUCLEOTIDE SEQUENCE [LARGE SCALE GENOMIC DNA]</scope>
    <source>
        <strain evidence="9 10">JCM 31225</strain>
    </source>
</reference>
<name>A0A6N8KVF7_9SPHI</name>
<dbReference type="NCBIfam" id="TIGR04057">
    <property type="entry name" value="SusC_RagA_signa"/>
    <property type="match status" value="1"/>
</dbReference>
<comment type="caution">
    <text evidence="9">The sequence shown here is derived from an EMBL/GenBank/DDBJ whole genome shotgun (WGS) entry which is preliminary data.</text>
</comment>
<dbReference type="InterPro" id="IPR036942">
    <property type="entry name" value="Beta-barrel_TonB_sf"/>
</dbReference>
<evidence type="ECO:0000256" key="5">
    <source>
        <dbReference type="ARBA" id="ARBA00023136"/>
    </source>
</evidence>
<organism evidence="9 10">
    <name type="scientific">Sphingobacterium humi</name>
    <dbReference type="NCBI Taxonomy" id="1796905"/>
    <lineage>
        <taxon>Bacteria</taxon>
        <taxon>Pseudomonadati</taxon>
        <taxon>Bacteroidota</taxon>
        <taxon>Sphingobacteriia</taxon>
        <taxon>Sphingobacteriales</taxon>
        <taxon>Sphingobacteriaceae</taxon>
        <taxon>Sphingobacterium</taxon>
    </lineage>
</organism>
<dbReference type="Gene3D" id="2.40.170.20">
    <property type="entry name" value="TonB-dependent receptor, beta-barrel domain"/>
    <property type="match status" value="1"/>
</dbReference>
<sequence length="1215" mass="135199">MKVFYFKSWANPLAKPKDNASDYPKPSVWPTEGKNKWSGKKMVLIAATMFLGMVGSYASSYGQKISLKASNISYRQVLHEINKQTGYHFLWNGGKVSPKTKIAVDFKESSLLEVLEYLESTSGLDFQIDQKVIKIKPQQKLQLAASRLATERAPEQASVVLQSVIRGKILDEQGNPLSGVSISVEDGRGGALSDQQGEFVLNDVPDGTKLKISYVGYQTLYLTAKATMGSIRMLALESQLEETVVTINTGYQSLNKERVTGSFSHITGEKLEQKLAVDLKSALEGQAAGVVLDRTGNVEVRGISTFNAQKTPLIVVDGFPIEGTLDDINPQNIASVTVLKDGVAASIYGSRAANGVIVISTKMGKSGKPNVSYSGFVNMVAKPELKYLNRASSSDYIDAEIDLFKLNPNGPSTISTGNMSRVTYLLMQVREGKVSEADAMSEINQLRQVNGLQQIEDAFFRSEVTNQHNIGINGGSEEYNYNVAVNYNNTRENLIHNKADKLMLDLKNEWKPFSFLTAGASANIVINNRQASSMTVNTNFGPSVLGNDFSTITAYAGTSLLKPYSSLYNEDGSLANIWGLSQYKINTYQNTPGMKPHHYNPIEDIAASDYTVNSLQARLSGFLRAQLIPGLTAEIGGNWMKGNTLTKGIMSEDSHTVRIFYNDNTSKKNTANHYFPQGSVINEYRDVNSSWTLRSQLNYQNSFQHGKHRISAILGNEIRKVTFDNNQLATRFGYNTVAGSFIPVNIKDYLGGLYNSDMLFPNLYYNATNGAFSYGDNRFVSWYANGAYEFDNRFILSGSVRMDLTNFFGTDKKYRYKPLWSLGGTYKLSEESFWNKDLIQKLYVRGSYGINGNISLRNGPFLILSVGNYNQTTGGISYGIASPPNDQLRWEKTAITNLGLDFALWNNRLEGSFDYYNKNSSDLLAADAIDPTFGFNSLVKNVGAMSNHGFELSALVKAVEGEQFKWHINPIVSYNYNKVKHYNVTRSYPSQYATAQGILEKGYPAASLFGYRFAGLNDKGQTQIYGKDNDVKLIANAQIPDLIHQGTFRPRWDLALTNRFQYQDLSLSFMVIAKLGHKYRKDAFSGSNYQNRHVGQRWRKPGDEQHTIYPVLQAWNMDLFDFPYIDALIGNASYAKLRDVTLTYSLNKWTQPWGIRNAQVFVQGRNLFRITAKGVDIDPETAEVNLGSGTGAFTEQGYSSLPIPKEFFIGLKVGL</sequence>
<dbReference type="EMBL" id="WSQA01000002">
    <property type="protein sequence ID" value="MVZ61076.1"/>
    <property type="molecule type" value="Genomic_DNA"/>
</dbReference>
<evidence type="ECO:0000256" key="6">
    <source>
        <dbReference type="ARBA" id="ARBA00023237"/>
    </source>
</evidence>
<dbReference type="AlphaFoldDB" id="A0A6N8KVF7"/>
<dbReference type="Gene3D" id="2.170.130.10">
    <property type="entry name" value="TonB-dependent receptor, plug domain"/>
    <property type="match status" value="1"/>
</dbReference>
<evidence type="ECO:0000256" key="3">
    <source>
        <dbReference type="ARBA" id="ARBA00022452"/>
    </source>
</evidence>
<keyword evidence="2 7" id="KW-0813">Transport</keyword>
<protein>
    <submittedName>
        <fullName evidence="9">SusC/RagA family TonB-linked outer membrane protein</fullName>
    </submittedName>
</protein>
<evidence type="ECO:0000256" key="7">
    <source>
        <dbReference type="PROSITE-ProRule" id="PRU01360"/>
    </source>
</evidence>
<dbReference type="Proteomes" id="UP000435036">
    <property type="component" value="Unassembled WGS sequence"/>
</dbReference>
<evidence type="ECO:0000256" key="1">
    <source>
        <dbReference type="ARBA" id="ARBA00004571"/>
    </source>
</evidence>
<dbReference type="SUPFAM" id="SSF56935">
    <property type="entry name" value="Porins"/>
    <property type="match status" value="1"/>
</dbReference>
<comment type="subcellular location">
    <subcellularLocation>
        <location evidence="1 7">Cell outer membrane</location>
        <topology evidence="1 7">Multi-pass membrane protein</topology>
    </subcellularLocation>
</comment>
<dbReference type="GO" id="GO:0009279">
    <property type="term" value="C:cell outer membrane"/>
    <property type="evidence" value="ECO:0007669"/>
    <property type="project" value="UniProtKB-SubCell"/>
</dbReference>
<keyword evidence="3 7" id="KW-1134">Transmembrane beta strand</keyword>
<dbReference type="InterPro" id="IPR023996">
    <property type="entry name" value="TonB-dep_OMP_SusC/RagA"/>
</dbReference>
<dbReference type="Gene3D" id="2.60.40.1120">
    <property type="entry name" value="Carboxypeptidase-like, regulatory domain"/>
    <property type="match status" value="1"/>
</dbReference>
<keyword evidence="5 7" id="KW-0472">Membrane</keyword>
<dbReference type="OrthoDB" id="9768177at2"/>
<evidence type="ECO:0000256" key="4">
    <source>
        <dbReference type="ARBA" id="ARBA00022692"/>
    </source>
</evidence>
<dbReference type="InterPro" id="IPR037066">
    <property type="entry name" value="Plug_dom_sf"/>
</dbReference>
<evidence type="ECO:0000259" key="8">
    <source>
        <dbReference type="Pfam" id="PF07715"/>
    </source>
</evidence>
<keyword evidence="4 7" id="KW-0812">Transmembrane</keyword>
<keyword evidence="10" id="KW-1185">Reference proteome</keyword>
<keyword evidence="6 7" id="KW-0998">Cell outer membrane</keyword>
<dbReference type="Pfam" id="PF07715">
    <property type="entry name" value="Plug"/>
    <property type="match status" value="1"/>
</dbReference>
<dbReference type="InterPro" id="IPR023997">
    <property type="entry name" value="TonB-dep_OMP_SusC/RagA_CS"/>
</dbReference>
<proteinExistence type="inferred from homology"/>
<dbReference type="InterPro" id="IPR008969">
    <property type="entry name" value="CarboxyPept-like_regulatory"/>
</dbReference>
<dbReference type="InterPro" id="IPR012910">
    <property type="entry name" value="Plug_dom"/>
</dbReference>
<accession>A0A6N8KVF7</accession>
<dbReference type="PROSITE" id="PS52016">
    <property type="entry name" value="TONB_DEPENDENT_REC_3"/>
    <property type="match status" value="1"/>
</dbReference>
<gene>
    <name evidence="9" type="ORF">GQF63_03470</name>
</gene>
<comment type="similarity">
    <text evidence="7">Belongs to the TonB-dependent receptor family.</text>
</comment>
<dbReference type="InterPro" id="IPR039426">
    <property type="entry name" value="TonB-dep_rcpt-like"/>
</dbReference>
<dbReference type="SUPFAM" id="SSF49464">
    <property type="entry name" value="Carboxypeptidase regulatory domain-like"/>
    <property type="match status" value="1"/>
</dbReference>
<feature type="domain" description="TonB-dependent receptor plug" evidence="8">
    <location>
        <begin position="256"/>
        <end position="356"/>
    </location>
</feature>
<evidence type="ECO:0000313" key="9">
    <source>
        <dbReference type="EMBL" id="MVZ61076.1"/>
    </source>
</evidence>
<evidence type="ECO:0000256" key="2">
    <source>
        <dbReference type="ARBA" id="ARBA00022448"/>
    </source>
</evidence>